<dbReference type="AlphaFoldDB" id="S9UVF7"/>
<evidence type="ECO:0000256" key="9">
    <source>
        <dbReference type="ARBA" id="ARBA00022857"/>
    </source>
</evidence>
<proteinExistence type="inferred from homology"/>
<accession>S9UVF7</accession>
<protein>
    <recommendedName>
        <fullName evidence="4 15">Bifunctional dihydrofolate reductase-thymidylate synthase</fullName>
    </recommendedName>
</protein>
<dbReference type="OrthoDB" id="766at2759"/>
<dbReference type="EMBL" id="ATMH01004130">
    <property type="protein sequence ID" value="EPY30311.1"/>
    <property type="molecule type" value="Genomic_DNA"/>
</dbReference>
<evidence type="ECO:0000256" key="14">
    <source>
        <dbReference type="ARBA" id="ARBA00048873"/>
    </source>
</evidence>
<dbReference type="GO" id="GO:0032259">
    <property type="term" value="P:methylation"/>
    <property type="evidence" value="ECO:0007669"/>
    <property type="project" value="UniProtKB-KW"/>
</dbReference>
<dbReference type="CDD" id="cd00209">
    <property type="entry name" value="DHFR"/>
    <property type="match status" value="1"/>
</dbReference>
<dbReference type="UniPathway" id="UPA00077">
    <property type="reaction ID" value="UER00158"/>
</dbReference>
<dbReference type="GO" id="GO:0005739">
    <property type="term" value="C:mitochondrion"/>
    <property type="evidence" value="ECO:0007669"/>
    <property type="project" value="TreeGrafter"/>
</dbReference>
<keyword evidence="5 15" id="KW-0554">One-carbon metabolism</keyword>
<dbReference type="EMBL" id="ATMH01000393">
    <property type="protein sequence ID" value="EPY36815.1"/>
    <property type="molecule type" value="Genomic_DNA"/>
</dbReference>
<evidence type="ECO:0000313" key="21">
    <source>
        <dbReference type="EMBL" id="EPY32754.1"/>
    </source>
</evidence>
<dbReference type="GO" id="GO:0046654">
    <property type="term" value="P:tetrahydrofolate biosynthetic process"/>
    <property type="evidence" value="ECO:0007669"/>
    <property type="project" value="UniProtKB-UniPathway"/>
</dbReference>
<comment type="function">
    <text evidence="12">Bifunctional enzyme. Involved in de novo dTMP biosynthesis. Key enzyme in folate metabolism. Catalyzes an essential reaction for de novo glycine and purine synthesis, DNA precursor synthesis, and for the conversion of dUMP to dTMP.</text>
</comment>
<dbReference type="InterPro" id="IPR017925">
    <property type="entry name" value="DHFR_CS"/>
</dbReference>
<dbReference type="SUPFAM" id="SSF53597">
    <property type="entry name" value="Dihydrofolate reductase-like"/>
    <property type="match status" value="1"/>
</dbReference>
<gene>
    <name evidence="22" type="ORF">STCU_00393</name>
    <name evidence="21" type="ORF">STCU_02683</name>
    <name evidence="20" type="ORF">STCU_04130</name>
</gene>
<dbReference type="CDD" id="cd00351">
    <property type="entry name" value="TS_Pyrimidine_HMase"/>
    <property type="match status" value="1"/>
</dbReference>
<evidence type="ECO:0000256" key="7">
    <source>
        <dbReference type="ARBA" id="ARBA00022679"/>
    </source>
</evidence>
<dbReference type="InterPro" id="IPR036926">
    <property type="entry name" value="Thymidate_synth/dCMP_Mease_sf"/>
</dbReference>
<comment type="similarity">
    <text evidence="2 15">In the C-terminal section; belongs to the thymidylate synthase family.</text>
</comment>
<keyword evidence="23" id="KW-1185">Reference proteome</keyword>
<comment type="similarity">
    <text evidence="3 15">In the N-terminal section; belongs to the dihydrofolate reductase family.</text>
</comment>
<keyword evidence="11" id="KW-0511">Multifunctional enzyme</keyword>
<dbReference type="Proteomes" id="UP000015354">
    <property type="component" value="Unassembled WGS sequence"/>
</dbReference>
<comment type="catalytic activity">
    <reaction evidence="14">
        <text>(6S)-5,6,7,8-tetrahydrofolate + NADP(+) = 7,8-dihydrofolate + NADPH + H(+)</text>
        <dbReference type="Rhea" id="RHEA:15009"/>
        <dbReference type="ChEBI" id="CHEBI:15378"/>
        <dbReference type="ChEBI" id="CHEBI:57451"/>
        <dbReference type="ChEBI" id="CHEBI:57453"/>
        <dbReference type="ChEBI" id="CHEBI:57783"/>
        <dbReference type="ChEBI" id="CHEBI:58349"/>
        <dbReference type="EC" id="1.5.1.3"/>
    </reaction>
</comment>
<evidence type="ECO:0000256" key="13">
    <source>
        <dbReference type="ARBA" id="ARBA00047344"/>
    </source>
</evidence>
<evidence type="ECO:0000256" key="10">
    <source>
        <dbReference type="ARBA" id="ARBA00023002"/>
    </source>
</evidence>
<evidence type="ECO:0000256" key="3">
    <source>
        <dbReference type="ARBA" id="ARBA00010176"/>
    </source>
</evidence>
<evidence type="ECO:0000256" key="5">
    <source>
        <dbReference type="ARBA" id="ARBA00022563"/>
    </source>
</evidence>
<dbReference type="Pfam" id="PF00303">
    <property type="entry name" value="Thymidylat_synt"/>
    <property type="match status" value="1"/>
</dbReference>
<dbReference type="HAMAP" id="MF_00008">
    <property type="entry name" value="Thymidy_synth_bact"/>
    <property type="match status" value="1"/>
</dbReference>
<feature type="active site" evidence="16 17">
    <location>
        <position position="420"/>
    </location>
</feature>
<evidence type="ECO:0000256" key="16">
    <source>
        <dbReference type="PIRSR" id="PIRSR000389-1"/>
    </source>
</evidence>
<dbReference type="GO" id="GO:0004799">
    <property type="term" value="F:thymidylate synthase activity"/>
    <property type="evidence" value="ECO:0007669"/>
    <property type="project" value="UniProtKB-EC"/>
</dbReference>
<dbReference type="InterPro" id="IPR000398">
    <property type="entry name" value="Thymidylate_synthase"/>
</dbReference>
<dbReference type="SUPFAM" id="SSF55831">
    <property type="entry name" value="Thymidylate synthase/dCMP hydroxymethylase"/>
    <property type="match status" value="1"/>
</dbReference>
<dbReference type="NCBIfam" id="NF002497">
    <property type="entry name" value="PRK01827.1-3"/>
    <property type="match status" value="1"/>
</dbReference>
<keyword evidence="10 15" id="KW-0560">Oxidoreductase</keyword>
<sequence length="540" mass="60280">MSRADPAYKIPMPPTKGDHAYPTMRNFQIVVAADQHDGIGDGETIPWHIPEDVLFFKEKTMKLRGAAAAAKKAAPAADGQPAAPPPKPTKMNAVVMGRKTWTSVPAKFRPLKDRLSVVLSQSQTKEQLLQELPEDRREAAAAQLVAVSEGGLAAALALLARPPYIHSVETVFCIGGAQVYDEAMAAPCVDKLATVYLTKVTASDAKCSRFFRFNPAQTNGVRWELEHTTGPLVSAGEGQLTYEICKYVPENTEEKQYLQLIQNIITHGIVKDDRTGVGTISQFGAQMRFSLRDNQLPLLTTKRVFWRGVSEELIWFLRGETNAKLLADKGIHIWDDNGSRAFLDSRGLTHYEEMDLGPVYGFQWRHFGADYTSFNDNYDGKGVDQIKRIVETLKTNPSDRRLLFTAWNPAALDKMALPPCHLLGQFYVNPNTQELSCMLYQRSCDMGLGVPFNIASYAFLTILIAKATGLKPGELIHTLGDAHVYKNHVDALQQQLTRVPRRFPVLVFKKERDYLEDYEVGDVEVVDYDPYPTIAMKMAV</sequence>
<dbReference type="InterPro" id="IPR001796">
    <property type="entry name" value="DHFR_dom"/>
</dbReference>
<evidence type="ECO:0000256" key="4">
    <source>
        <dbReference type="ARBA" id="ARBA00019798"/>
    </source>
</evidence>
<feature type="domain" description="DHFR" evidence="18">
    <location>
        <begin position="26"/>
        <end position="249"/>
    </location>
</feature>
<evidence type="ECO:0000313" key="20">
    <source>
        <dbReference type="EMBL" id="EPY30311.1"/>
    </source>
</evidence>
<comment type="pathway">
    <text evidence="1 15">Cofactor biosynthesis; tetrahydrofolate biosynthesis; 5,6,7,8-tetrahydrofolate from 7,8-dihydrofolate: step 1/1.</text>
</comment>
<evidence type="ECO:0000256" key="8">
    <source>
        <dbReference type="ARBA" id="ARBA00022727"/>
    </source>
</evidence>
<keyword evidence="8 15" id="KW-0545">Nucleotide biosynthesis</keyword>
<evidence type="ECO:0000256" key="11">
    <source>
        <dbReference type="ARBA" id="ARBA00023268"/>
    </source>
</evidence>
<evidence type="ECO:0000256" key="1">
    <source>
        <dbReference type="ARBA" id="ARBA00004903"/>
    </source>
</evidence>
<reference evidence="21" key="3">
    <citation type="submission" date="2013-03" db="EMBL/GenBank/DDBJ databases">
        <authorList>
            <person name="Motta M.C.M."/>
            <person name="Martins A.C.A."/>
            <person name="Preta C.M.C.C."/>
            <person name="Silva R."/>
            <person name="de Souza S.S."/>
            <person name="Klein C.C."/>
            <person name="de Almeida L.G.P."/>
            <person name="Cunha O.L."/>
            <person name="Colabardini A.C."/>
            <person name="Lima B.A."/>
            <person name="Machado C.R."/>
            <person name="Soares C.M.A."/>
            <person name="de Menezes C.B.A."/>
            <person name="Bartolomeu D.C."/>
            <person name="Grisard E.C."/>
            <person name="Fantinatti-Garboggini F."/>
            <person name="Rodrigues-Luiz G.F."/>
            <person name="Wagner G."/>
            <person name="Goldman G.H."/>
            <person name="Fietto J.L.R."/>
            <person name="Ciapina L.P."/>
            <person name="Brocchi M."/>
            <person name="Elias M.C."/>
            <person name="Goldman M.H.S."/>
            <person name="Sagot M.-F."/>
            <person name="Pereira M."/>
            <person name="Stoco P.H."/>
            <person name="Teixeira S.M.R."/>
            <person name="de Mendonca-Neto R.P."/>
            <person name="Maciel T.E.F."/>
            <person name="Mendes T.A.O."/>
            <person name="Urmenyi T.P."/>
            <person name="Teixeira M.M.G."/>
            <person name="de Camargo E.F.P."/>
            <person name="de Sousa W."/>
            <person name="Schenkman S."/>
            <person name="de Vasconcelos A.T.R."/>
        </authorList>
    </citation>
    <scope>NUCLEOTIDE SEQUENCE</scope>
</reference>
<reference evidence="19" key="2">
    <citation type="journal article" date="2013" name="PLoS ONE">
        <title>Biosynthesis of vitamins and cofactors in bacterium-harbouring trypanosomatids depends on the symbiotic association as revealed by genomic analyses.</title>
        <authorList>
            <person name="Klein C.C."/>
            <person name="Alves J.M."/>
            <person name="Serrano M.G."/>
            <person name="Buck G.A."/>
            <person name="Vasconcelos A.T."/>
            <person name="Sagot M.F."/>
            <person name="Teixeira M.M."/>
            <person name="Camargo E.P."/>
            <person name="Motta M.C."/>
        </authorList>
    </citation>
    <scope>NUCLEOTIDE SEQUENCE</scope>
    <source>
        <strain evidence="19">TCC012E</strain>
    </source>
</reference>
<dbReference type="Pfam" id="PF00186">
    <property type="entry name" value="DHFR_1"/>
    <property type="match status" value="2"/>
</dbReference>
<dbReference type="PIRSF" id="PIRSF000389">
    <property type="entry name" value="DHFR-TS"/>
    <property type="match status" value="1"/>
</dbReference>
<dbReference type="InterPro" id="IPR045097">
    <property type="entry name" value="Thymidate_synth/dCMP_Mease"/>
</dbReference>
<comment type="catalytic activity">
    <reaction evidence="13">
        <text>dUMP + (6R)-5,10-methylene-5,6,7,8-tetrahydrofolate = 7,8-dihydrofolate + dTMP</text>
        <dbReference type="Rhea" id="RHEA:12104"/>
        <dbReference type="ChEBI" id="CHEBI:15636"/>
        <dbReference type="ChEBI" id="CHEBI:57451"/>
        <dbReference type="ChEBI" id="CHEBI:63528"/>
        <dbReference type="ChEBI" id="CHEBI:246422"/>
        <dbReference type="EC" id="2.1.1.45"/>
    </reaction>
</comment>
<keyword evidence="7 15" id="KW-0808">Transferase</keyword>
<reference evidence="21 23" key="1">
    <citation type="journal article" date="2013" name="PLoS ONE">
        <title>Predicting the Proteins of Angomonas deanei, Strigomonas culicis and Their Respective Endosymbionts Reveals New Aspects of the Trypanosomatidae Family.</title>
        <authorList>
            <person name="Motta M.C."/>
            <person name="Martins A.C."/>
            <person name="de Souza S.S."/>
            <person name="Catta-Preta C.M."/>
            <person name="Silva R."/>
            <person name="Klein C.C."/>
            <person name="de Almeida L.G."/>
            <person name="de Lima Cunha O."/>
            <person name="Ciapina L.P."/>
            <person name="Brocchi M."/>
            <person name="Colabardini A.C."/>
            <person name="de Araujo Lima B."/>
            <person name="Machado C.R."/>
            <person name="de Almeida Soares C.M."/>
            <person name="Probst C.M."/>
            <person name="de Menezes C.B."/>
            <person name="Thompson C.E."/>
            <person name="Bartholomeu D.C."/>
            <person name="Gradia D.F."/>
            <person name="Pavoni D.P."/>
            <person name="Grisard E.C."/>
            <person name="Fantinatti-Garboggini F."/>
            <person name="Marchini F.K."/>
            <person name="Rodrigues-Luiz G.F."/>
            <person name="Wagner G."/>
            <person name="Goldman G.H."/>
            <person name="Fietto J.L."/>
            <person name="Elias M.C."/>
            <person name="Goldman M.H."/>
            <person name="Sagot M.F."/>
            <person name="Pereira M."/>
            <person name="Stoco P.H."/>
            <person name="de Mendonca-Neto R.P."/>
            <person name="Teixeira S.M."/>
            <person name="Maciel T.E."/>
            <person name="de Oliveira Mendes T.A."/>
            <person name="Urmenyi T.P."/>
            <person name="de Souza W."/>
            <person name="Schenkman S."/>
            <person name="de Vasconcelos A.T."/>
        </authorList>
    </citation>
    <scope>NUCLEOTIDE SEQUENCE [LARGE SCALE GENOMIC DNA]</scope>
</reference>
<dbReference type="InterPro" id="IPR020940">
    <property type="entry name" value="Thymidylate_synthase_AS"/>
</dbReference>
<dbReference type="InterPro" id="IPR023451">
    <property type="entry name" value="Thymidate_synth/dCMP_Mease_dom"/>
</dbReference>
<dbReference type="PROSITE" id="PS00091">
    <property type="entry name" value="THYMIDYLATE_SYNTHASE"/>
    <property type="match status" value="1"/>
</dbReference>
<dbReference type="GO" id="GO:0004146">
    <property type="term" value="F:dihydrofolate reductase activity"/>
    <property type="evidence" value="ECO:0007669"/>
    <property type="project" value="UniProtKB-EC"/>
</dbReference>
<dbReference type="PANTHER" id="PTHR11548">
    <property type="entry name" value="THYMIDYLATE SYNTHASE 1"/>
    <property type="match status" value="1"/>
</dbReference>
<keyword evidence="9" id="KW-0521">NADP</keyword>
<evidence type="ECO:0000256" key="17">
    <source>
        <dbReference type="PROSITE-ProRule" id="PRU10016"/>
    </source>
</evidence>
<name>S9UVF7_9TRYP</name>
<evidence type="ECO:0000259" key="18">
    <source>
        <dbReference type="PROSITE" id="PS51330"/>
    </source>
</evidence>
<evidence type="ECO:0000256" key="6">
    <source>
        <dbReference type="ARBA" id="ARBA00022603"/>
    </source>
</evidence>
<evidence type="ECO:0000256" key="2">
    <source>
        <dbReference type="ARBA" id="ARBA00006900"/>
    </source>
</evidence>
<dbReference type="PANTHER" id="PTHR11548:SF2">
    <property type="entry name" value="THYMIDYLATE SYNTHASE"/>
    <property type="match status" value="1"/>
</dbReference>
<dbReference type="PROSITE" id="PS00075">
    <property type="entry name" value="DHFR_1"/>
    <property type="match status" value="1"/>
</dbReference>
<evidence type="ECO:0000313" key="22">
    <source>
        <dbReference type="EMBL" id="EPY36815.1"/>
    </source>
</evidence>
<dbReference type="GO" id="GO:0006730">
    <property type="term" value="P:one-carbon metabolic process"/>
    <property type="evidence" value="ECO:0007669"/>
    <property type="project" value="UniProtKB-KW"/>
</dbReference>
<dbReference type="Gene3D" id="3.40.430.10">
    <property type="entry name" value="Dihydrofolate Reductase, subunit A"/>
    <property type="match status" value="1"/>
</dbReference>
<dbReference type="EMBL" id="KF160029">
    <property type="protein sequence ID" value="AGU68049.1"/>
    <property type="molecule type" value="Genomic_DNA"/>
</dbReference>
<dbReference type="Gene3D" id="3.30.572.10">
    <property type="entry name" value="Thymidylate synthase/dCMP hydroxymethylase domain"/>
    <property type="match status" value="1"/>
</dbReference>
<dbReference type="PRINTS" id="PR00108">
    <property type="entry name" value="THYMDSNTHASE"/>
</dbReference>
<evidence type="ECO:0000313" key="19">
    <source>
        <dbReference type="EMBL" id="AGU68049.1"/>
    </source>
</evidence>
<dbReference type="GO" id="GO:0006231">
    <property type="term" value="P:dTMP biosynthetic process"/>
    <property type="evidence" value="ECO:0007669"/>
    <property type="project" value="InterPro"/>
</dbReference>
<dbReference type="InterPro" id="IPR012262">
    <property type="entry name" value="DHFR-TS"/>
</dbReference>
<evidence type="ECO:0000313" key="23">
    <source>
        <dbReference type="Proteomes" id="UP000015354"/>
    </source>
</evidence>
<dbReference type="NCBIfam" id="TIGR03284">
    <property type="entry name" value="thym_sym"/>
    <property type="match status" value="1"/>
</dbReference>
<organism evidence="21 23">
    <name type="scientific">Strigomonas culicis</name>
    <dbReference type="NCBI Taxonomy" id="28005"/>
    <lineage>
        <taxon>Eukaryota</taxon>
        <taxon>Discoba</taxon>
        <taxon>Euglenozoa</taxon>
        <taxon>Kinetoplastea</taxon>
        <taxon>Metakinetoplastina</taxon>
        <taxon>Trypanosomatida</taxon>
        <taxon>Trypanosomatidae</taxon>
        <taxon>Strigomonadinae</taxon>
        <taxon>Strigomonas</taxon>
    </lineage>
</organism>
<dbReference type="PROSITE" id="PS51330">
    <property type="entry name" value="DHFR_2"/>
    <property type="match status" value="1"/>
</dbReference>
<evidence type="ECO:0000256" key="15">
    <source>
        <dbReference type="PIRNR" id="PIRNR000389"/>
    </source>
</evidence>
<dbReference type="FunFam" id="3.30.572.10:FF:000013">
    <property type="entry name" value="Thymidylate synthase"/>
    <property type="match status" value="1"/>
</dbReference>
<keyword evidence="6 15" id="KW-0489">Methyltransferase</keyword>
<dbReference type="GO" id="GO:0005829">
    <property type="term" value="C:cytosol"/>
    <property type="evidence" value="ECO:0007669"/>
    <property type="project" value="TreeGrafter"/>
</dbReference>
<evidence type="ECO:0000256" key="12">
    <source>
        <dbReference type="ARBA" id="ARBA00025154"/>
    </source>
</evidence>
<dbReference type="InterPro" id="IPR024072">
    <property type="entry name" value="DHFR-like_dom_sf"/>
</dbReference>
<dbReference type="EMBL" id="ATMH01002683">
    <property type="protein sequence ID" value="EPY32754.1"/>
    <property type="molecule type" value="Genomic_DNA"/>
</dbReference>